<organism evidence="3 4">
    <name type="scientific">Dactylonectria macrodidyma</name>
    <dbReference type="NCBI Taxonomy" id="307937"/>
    <lineage>
        <taxon>Eukaryota</taxon>
        <taxon>Fungi</taxon>
        <taxon>Dikarya</taxon>
        <taxon>Ascomycota</taxon>
        <taxon>Pezizomycotina</taxon>
        <taxon>Sordariomycetes</taxon>
        <taxon>Hypocreomycetidae</taxon>
        <taxon>Hypocreales</taxon>
        <taxon>Nectriaceae</taxon>
        <taxon>Dactylonectria</taxon>
    </lineage>
</organism>
<dbReference type="InterPro" id="IPR056120">
    <property type="entry name" value="DUF7703"/>
</dbReference>
<feature type="transmembrane region" description="Helical" evidence="1">
    <location>
        <begin position="50"/>
        <end position="71"/>
    </location>
</feature>
<reference evidence="3" key="1">
    <citation type="journal article" date="2021" name="Nat. Commun.">
        <title>Genetic determinants of endophytism in the Arabidopsis root mycobiome.</title>
        <authorList>
            <person name="Mesny F."/>
            <person name="Miyauchi S."/>
            <person name="Thiergart T."/>
            <person name="Pickel B."/>
            <person name="Atanasova L."/>
            <person name="Karlsson M."/>
            <person name="Huettel B."/>
            <person name="Barry K.W."/>
            <person name="Haridas S."/>
            <person name="Chen C."/>
            <person name="Bauer D."/>
            <person name="Andreopoulos W."/>
            <person name="Pangilinan J."/>
            <person name="LaButti K."/>
            <person name="Riley R."/>
            <person name="Lipzen A."/>
            <person name="Clum A."/>
            <person name="Drula E."/>
            <person name="Henrissat B."/>
            <person name="Kohler A."/>
            <person name="Grigoriev I.V."/>
            <person name="Martin F.M."/>
            <person name="Hacquard S."/>
        </authorList>
    </citation>
    <scope>NUCLEOTIDE SEQUENCE</scope>
    <source>
        <strain evidence="3">MPI-CAGE-AT-0147</strain>
    </source>
</reference>
<sequence length="271" mass="30509">MALNDTGINRDAAVTGARAFIITSFLVVAMYNFIELNFIILTTFKRRGGLYFWSFIVATWGIAPYTIGFLLKNFQATRNSYVYVTLIVVGWWPMVTGQSMVLYSRLHLILRHPTGLRAVLSMIIFNAIVCHLPTTVLVYGSNSDNPDPFIGPYSIYERIQVTVFVIQETIISGVYILETTKMLRVTSITSRGIYRNMLKHLLAVSTIVALLDTAILAFEYAGLYDLQTSYKVMAYSLKLKIEFSILNRLVNVLQSRKGSSGPRTTSIIRSS</sequence>
<gene>
    <name evidence="3" type="ORF">EDB81DRAFT_893300</name>
</gene>
<feature type="transmembrane region" description="Helical" evidence="1">
    <location>
        <begin position="159"/>
        <end position="177"/>
    </location>
</feature>
<accession>A0A9P9IAD7</accession>
<evidence type="ECO:0000256" key="1">
    <source>
        <dbReference type="SAM" id="Phobius"/>
    </source>
</evidence>
<dbReference type="EMBL" id="JAGMUV010000033">
    <property type="protein sequence ID" value="KAH7114063.1"/>
    <property type="molecule type" value="Genomic_DNA"/>
</dbReference>
<feature type="transmembrane region" description="Helical" evidence="1">
    <location>
        <begin position="198"/>
        <end position="218"/>
    </location>
</feature>
<keyword evidence="1" id="KW-0812">Transmembrane</keyword>
<evidence type="ECO:0000313" key="3">
    <source>
        <dbReference type="EMBL" id="KAH7114063.1"/>
    </source>
</evidence>
<dbReference type="PANTHER" id="PTHR37013:SF7">
    <property type="entry name" value="INTEGRAL MEMBRANE PROTEIN"/>
    <property type="match status" value="1"/>
</dbReference>
<dbReference type="Proteomes" id="UP000738349">
    <property type="component" value="Unassembled WGS sequence"/>
</dbReference>
<dbReference type="PANTHER" id="PTHR37013">
    <property type="entry name" value="INTEGRAL MEMBRANE PROTEIN (AFU_ORTHOLOGUE AFUA_1G05950)-RELATED"/>
    <property type="match status" value="1"/>
</dbReference>
<dbReference type="AlphaFoldDB" id="A0A9P9IAD7"/>
<feature type="domain" description="DUF7703" evidence="2">
    <location>
        <begin position="13"/>
        <end position="252"/>
    </location>
</feature>
<evidence type="ECO:0000259" key="2">
    <source>
        <dbReference type="Pfam" id="PF24802"/>
    </source>
</evidence>
<dbReference type="OrthoDB" id="405906at2759"/>
<comment type="caution">
    <text evidence="3">The sequence shown here is derived from an EMBL/GenBank/DDBJ whole genome shotgun (WGS) entry which is preliminary data.</text>
</comment>
<name>A0A9P9IAD7_9HYPO</name>
<feature type="transmembrane region" description="Helical" evidence="1">
    <location>
        <begin position="83"/>
        <end position="103"/>
    </location>
</feature>
<proteinExistence type="predicted"/>
<protein>
    <recommendedName>
        <fullName evidence="2">DUF7703 domain-containing protein</fullName>
    </recommendedName>
</protein>
<keyword evidence="1" id="KW-1133">Transmembrane helix</keyword>
<dbReference type="Pfam" id="PF24802">
    <property type="entry name" value="DUF7703"/>
    <property type="match status" value="1"/>
</dbReference>
<keyword evidence="1" id="KW-0472">Membrane</keyword>
<evidence type="ECO:0000313" key="4">
    <source>
        <dbReference type="Proteomes" id="UP000738349"/>
    </source>
</evidence>
<feature type="transmembrane region" description="Helical" evidence="1">
    <location>
        <begin position="115"/>
        <end position="139"/>
    </location>
</feature>
<keyword evidence="4" id="KW-1185">Reference proteome</keyword>
<feature type="transmembrane region" description="Helical" evidence="1">
    <location>
        <begin position="20"/>
        <end position="43"/>
    </location>
</feature>